<organism evidence="1">
    <name type="scientific">marine metagenome</name>
    <dbReference type="NCBI Taxonomy" id="408172"/>
    <lineage>
        <taxon>unclassified sequences</taxon>
        <taxon>metagenomes</taxon>
        <taxon>ecological metagenomes</taxon>
    </lineage>
</organism>
<proteinExistence type="predicted"/>
<dbReference type="EMBL" id="UINC01049350">
    <property type="protein sequence ID" value="SVB61023.1"/>
    <property type="molecule type" value="Genomic_DNA"/>
</dbReference>
<dbReference type="AlphaFoldDB" id="A0A382FFM6"/>
<sequence>PLIRELIDCIMLQSSNPEHSRALVFMVPAGDEKTAQH</sequence>
<accession>A0A382FFM6</accession>
<reference evidence="1" key="1">
    <citation type="submission" date="2018-05" db="EMBL/GenBank/DDBJ databases">
        <authorList>
            <person name="Lanie J.A."/>
            <person name="Ng W.-L."/>
            <person name="Kazmierczak K.M."/>
            <person name="Andrzejewski T.M."/>
            <person name="Davidsen T.M."/>
            <person name="Wayne K.J."/>
            <person name="Tettelin H."/>
            <person name="Glass J.I."/>
            <person name="Rusch D."/>
            <person name="Podicherti R."/>
            <person name="Tsui H.-C.T."/>
            <person name="Winkler M.E."/>
        </authorList>
    </citation>
    <scope>NUCLEOTIDE SEQUENCE</scope>
</reference>
<evidence type="ECO:0000313" key="1">
    <source>
        <dbReference type="EMBL" id="SVB61023.1"/>
    </source>
</evidence>
<gene>
    <name evidence="1" type="ORF">METZ01_LOCUS213877</name>
</gene>
<name>A0A382FFM6_9ZZZZ</name>
<feature type="non-terminal residue" evidence="1">
    <location>
        <position position="1"/>
    </location>
</feature>
<protein>
    <submittedName>
        <fullName evidence="1">Uncharacterized protein</fullName>
    </submittedName>
</protein>